<reference evidence="8" key="2">
    <citation type="submission" date="2022-04" db="EMBL/GenBank/DDBJ databases">
        <title>Complete Genome Sequence of Flavobacterium sediminilitoris YSM-43, Isolated from a Tidal Sediment.</title>
        <authorList>
            <person name="Lee P.A."/>
        </authorList>
    </citation>
    <scope>NUCLEOTIDE SEQUENCE</scope>
    <source>
        <strain evidence="8">YSM-43</strain>
    </source>
</reference>
<evidence type="ECO:0000313" key="9">
    <source>
        <dbReference type="Proteomes" id="UP000830454"/>
    </source>
</evidence>
<keyword evidence="6 8" id="KW-0560">Oxidoreductase</keyword>
<proteinExistence type="inferred from homology"/>
<accession>A0ABY4HPX0</accession>
<dbReference type="InterPro" id="IPR036291">
    <property type="entry name" value="NAD(P)-bd_dom_sf"/>
</dbReference>
<dbReference type="PANTHER" id="PTHR10491">
    <property type="entry name" value="DTDP-4-DEHYDRORHAMNOSE REDUCTASE"/>
    <property type="match status" value="1"/>
</dbReference>
<dbReference type="NCBIfam" id="TIGR01214">
    <property type="entry name" value="rmlD"/>
    <property type="match status" value="1"/>
</dbReference>
<dbReference type="EC" id="1.1.1.133" evidence="3 6"/>
<dbReference type="CDD" id="cd05254">
    <property type="entry name" value="dTDP_HR_like_SDR_e"/>
    <property type="match status" value="1"/>
</dbReference>
<evidence type="ECO:0000259" key="7">
    <source>
        <dbReference type="Pfam" id="PF04321"/>
    </source>
</evidence>
<evidence type="ECO:0000313" key="8">
    <source>
        <dbReference type="EMBL" id="UOX34932.1"/>
    </source>
</evidence>
<dbReference type="SUPFAM" id="SSF51735">
    <property type="entry name" value="NAD(P)-binding Rossmann-fold domains"/>
    <property type="match status" value="1"/>
</dbReference>
<dbReference type="GO" id="GO:0008831">
    <property type="term" value="F:dTDP-4-dehydrorhamnose reductase activity"/>
    <property type="evidence" value="ECO:0007669"/>
    <property type="project" value="UniProtKB-EC"/>
</dbReference>
<sequence length="309" mass="34919">MVVLVTGANGQLGQAIQFVAGKYSTIDFVFCNSSELDITNLVQCKAVFDQYKPNFCVNTAAYTAVDKAESEPEKAFAINTNGAENLALTCKEFDTILLHISTDFVFDAYFLNGKAFYDRELRLPLKSGLGLRETDVPFPTGIYGLTKLQGEQVIQGTWEKHFIIRTSWVYSQFGNNFIKTMLRLASEKDSLSVVNDQIGTPTNAVDLSEALIKIILSFNVGHSKLFGIYNFSNEGKCTWYDFAKEIFRINNIQINLKPIETKEYPTPAKRPKYSVLDKTKIKTIFGIKINDWRDSLSVCLQQLKKYNEI</sequence>
<comment type="similarity">
    <text evidence="2 6">Belongs to the dTDP-4-dehydrorhamnose reductase family.</text>
</comment>
<reference evidence="8" key="1">
    <citation type="submission" date="2021-12" db="EMBL/GenBank/DDBJ databases">
        <authorList>
            <person name="Cha I.-T."/>
            <person name="Lee K.-E."/>
            <person name="Park S.-J."/>
        </authorList>
    </citation>
    <scope>NUCLEOTIDE SEQUENCE</scope>
    <source>
        <strain evidence="8">YSM-43</strain>
    </source>
</reference>
<protein>
    <recommendedName>
        <fullName evidence="4 6">dTDP-4-dehydrorhamnose reductase</fullName>
        <ecNumber evidence="3 6">1.1.1.133</ecNumber>
    </recommendedName>
</protein>
<evidence type="ECO:0000256" key="5">
    <source>
        <dbReference type="ARBA" id="ARBA00048200"/>
    </source>
</evidence>
<dbReference type="InterPro" id="IPR005913">
    <property type="entry name" value="dTDP_dehydrorham_reduct"/>
</dbReference>
<dbReference type="Proteomes" id="UP000830454">
    <property type="component" value="Chromosome"/>
</dbReference>
<evidence type="ECO:0000256" key="3">
    <source>
        <dbReference type="ARBA" id="ARBA00012929"/>
    </source>
</evidence>
<dbReference type="PANTHER" id="PTHR10491:SF4">
    <property type="entry name" value="METHIONINE ADENOSYLTRANSFERASE 2 SUBUNIT BETA"/>
    <property type="match status" value="1"/>
</dbReference>
<organism evidence="8 9">
    <name type="scientific">Flavobacterium sediminilitoris</name>
    <dbReference type="NCBI Taxonomy" id="2024526"/>
    <lineage>
        <taxon>Bacteria</taxon>
        <taxon>Pseudomonadati</taxon>
        <taxon>Bacteroidota</taxon>
        <taxon>Flavobacteriia</taxon>
        <taxon>Flavobacteriales</taxon>
        <taxon>Flavobacteriaceae</taxon>
        <taxon>Flavobacterium</taxon>
    </lineage>
</organism>
<dbReference type="Pfam" id="PF04321">
    <property type="entry name" value="RmlD_sub_bind"/>
    <property type="match status" value="1"/>
</dbReference>
<comment type="pathway">
    <text evidence="1 6">Carbohydrate biosynthesis; dTDP-L-rhamnose biosynthesis.</text>
</comment>
<evidence type="ECO:0000256" key="1">
    <source>
        <dbReference type="ARBA" id="ARBA00004781"/>
    </source>
</evidence>
<evidence type="ECO:0000256" key="6">
    <source>
        <dbReference type="RuleBase" id="RU364082"/>
    </source>
</evidence>
<comment type="catalytic activity">
    <reaction evidence="5">
        <text>dTDP-beta-L-rhamnose + NADP(+) = dTDP-4-dehydro-beta-L-rhamnose + NADPH + H(+)</text>
        <dbReference type="Rhea" id="RHEA:21796"/>
        <dbReference type="ChEBI" id="CHEBI:15378"/>
        <dbReference type="ChEBI" id="CHEBI:57510"/>
        <dbReference type="ChEBI" id="CHEBI:57783"/>
        <dbReference type="ChEBI" id="CHEBI:58349"/>
        <dbReference type="ChEBI" id="CHEBI:62830"/>
        <dbReference type="EC" id="1.1.1.133"/>
    </reaction>
</comment>
<name>A0ABY4HPX0_9FLAO</name>
<dbReference type="RefSeq" id="WP_246918028.1">
    <property type="nucleotide sequence ID" value="NZ_CP090145.1"/>
</dbReference>
<keyword evidence="6" id="KW-0521">NADP</keyword>
<dbReference type="InterPro" id="IPR029903">
    <property type="entry name" value="RmlD-like-bd"/>
</dbReference>
<evidence type="ECO:0000256" key="2">
    <source>
        <dbReference type="ARBA" id="ARBA00010944"/>
    </source>
</evidence>
<dbReference type="Gene3D" id="3.40.50.720">
    <property type="entry name" value="NAD(P)-binding Rossmann-like Domain"/>
    <property type="match status" value="1"/>
</dbReference>
<dbReference type="EMBL" id="CP090145">
    <property type="protein sequence ID" value="UOX34932.1"/>
    <property type="molecule type" value="Genomic_DNA"/>
</dbReference>
<feature type="domain" description="RmlD-like substrate binding" evidence="7">
    <location>
        <begin position="1"/>
        <end position="303"/>
    </location>
</feature>
<keyword evidence="9" id="KW-1185">Reference proteome</keyword>
<dbReference type="Gene3D" id="3.90.25.10">
    <property type="entry name" value="UDP-galactose 4-epimerase, domain 1"/>
    <property type="match status" value="1"/>
</dbReference>
<gene>
    <name evidence="8" type="primary">rfbD</name>
    <name evidence="8" type="ORF">LXD69_05325</name>
</gene>
<comment type="function">
    <text evidence="6">Catalyzes the reduction of dTDP-6-deoxy-L-lyxo-4-hexulose to yield dTDP-L-rhamnose.</text>
</comment>
<evidence type="ECO:0000256" key="4">
    <source>
        <dbReference type="ARBA" id="ARBA00017099"/>
    </source>
</evidence>